<evidence type="ECO:0000259" key="4">
    <source>
        <dbReference type="Pfam" id="PF00535"/>
    </source>
</evidence>
<dbReference type="CDD" id="cd06423">
    <property type="entry name" value="CESA_like"/>
    <property type="match status" value="1"/>
</dbReference>
<feature type="domain" description="Glycosyltransferase 2-like" evidence="4">
    <location>
        <begin position="59"/>
        <end position="201"/>
    </location>
</feature>
<keyword evidence="3" id="KW-0472">Membrane</keyword>
<feature type="transmembrane region" description="Helical" evidence="3">
    <location>
        <begin position="340"/>
        <end position="358"/>
    </location>
</feature>
<feature type="transmembrane region" description="Helical" evidence="3">
    <location>
        <begin position="364"/>
        <end position="397"/>
    </location>
</feature>
<dbReference type="PANTHER" id="PTHR43630:SF1">
    <property type="entry name" value="POLY-BETA-1,6-N-ACETYL-D-GLUCOSAMINE SYNTHASE"/>
    <property type="match status" value="1"/>
</dbReference>
<name>A0A3B0SU05_9ZZZZ</name>
<evidence type="ECO:0000256" key="1">
    <source>
        <dbReference type="ARBA" id="ARBA00022676"/>
    </source>
</evidence>
<dbReference type="Gene3D" id="3.90.550.10">
    <property type="entry name" value="Spore Coat Polysaccharide Biosynthesis Protein SpsA, Chain A"/>
    <property type="match status" value="1"/>
</dbReference>
<reference evidence="5" key="1">
    <citation type="submission" date="2018-06" db="EMBL/GenBank/DDBJ databases">
        <authorList>
            <person name="Zhirakovskaya E."/>
        </authorList>
    </citation>
    <scope>NUCLEOTIDE SEQUENCE</scope>
</reference>
<evidence type="ECO:0000256" key="2">
    <source>
        <dbReference type="ARBA" id="ARBA00022679"/>
    </source>
</evidence>
<dbReference type="GO" id="GO:0016757">
    <property type="term" value="F:glycosyltransferase activity"/>
    <property type="evidence" value="ECO:0007669"/>
    <property type="project" value="UniProtKB-KW"/>
</dbReference>
<keyword evidence="1" id="KW-0328">Glycosyltransferase</keyword>
<dbReference type="PANTHER" id="PTHR43630">
    <property type="entry name" value="POLY-BETA-1,6-N-ACETYL-D-GLUCOSAMINE SYNTHASE"/>
    <property type="match status" value="1"/>
</dbReference>
<dbReference type="AlphaFoldDB" id="A0A3B0SU05"/>
<keyword evidence="3" id="KW-1133">Transmembrane helix</keyword>
<protein>
    <submittedName>
        <fullName evidence="5">Glycosyl transferase, group 2 family</fullName>
    </submittedName>
</protein>
<evidence type="ECO:0000313" key="5">
    <source>
        <dbReference type="EMBL" id="VAW07970.1"/>
    </source>
</evidence>
<accession>A0A3B0SU05</accession>
<gene>
    <name evidence="5" type="ORF">MNBD_ACTINO01-657</name>
</gene>
<dbReference type="Pfam" id="PF00535">
    <property type="entry name" value="Glycos_transf_2"/>
    <property type="match status" value="1"/>
</dbReference>
<keyword evidence="2 5" id="KW-0808">Transferase</keyword>
<organism evidence="5">
    <name type="scientific">hydrothermal vent metagenome</name>
    <dbReference type="NCBI Taxonomy" id="652676"/>
    <lineage>
        <taxon>unclassified sequences</taxon>
        <taxon>metagenomes</taxon>
        <taxon>ecological metagenomes</taxon>
    </lineage>
</organism>
<keyword evidence="3" id="KW-0812">Transmembrane</keyword>
<feature type="transmembrane region" description="Helical" evidence="3">
    <location>
        <begin position="12"/>
        <end position="31"/>
    </location>
</feature>
<dbReference type="SUPFAM" id="SSF53448">
    <property type="entry name" value="Nucleotide-diphospho-sugar transferases"/>
    <property type="match status" value="1"/>
</dbReference>
<dbReference type="EMBL" id="UOEI01000563">
    <property type="protein sequence ID" value="VAW07970.1"/>
    <property type="molecule type" value="Genomic_DNA"/>
</dbReference>
<dbReference type="InterPro" id="IPR001173">
    <property type="entry name" value="Glyco_trans_2-like"/>
</dbReference>
<proteinExistence type="predicted"/>
<evidence type="ECO:0000256" key="3">
    <source>
        <dbReference type="SAM" id="Phobius"/>
    </source>
</evidence>
<dbReference type="InterPro" id="IPR029044">
    <property type="entry name" value="Nucleotide-diphossugar_trans"/>
</dbReference>
<sequence>MTGLLQGFNVFILIYFAVLNGFYLFLSILAFKSLRTYVLRLRSLNIDDLVSSSGGLPVSLIVPAYNEAETIVESVRSLLTLRYSDYEIIVVNDGSTDTTLVRLIAAFDLRRIERVATSDVSTEPIRHVYQSSRHPSLFIVDKDNGGKADALNAGLNYSRGAIFCAMDADTLLEADALARVARPFLEDTSTVAVGGIVRIVNGCEVDGGSIGDIGLPDKLLPRFQVLEYLRAFLASRVGWDRLGATLIISGAFGAFRRSTVGAVGGFDTGSVGEDMELVVRLHRYCRDNAIPYKISFIPDPVAWTEAPEKLSQLAAQRDRWQRGLAQVIVRHRSMIGRRRYGIPGMVALPYFVAFELLGPVVELLGWVAFVIALSLGLVSLVHAVTFLALAVFLGSALSVASVALEEMSFRRYRRSRDLVILLGLALIESFGYRQISTYWRLRGLISALRRDGTWGEMQRGGFKGVAREAEASQS</sequence>